<feature type="transmembrane region" description="Helical" evidence="1">
    <location>
        <begin position="42"/>
        <end position="58"/>
    </location>
</feature>
<evidence type="ECO:0000256" key="1">
    <source>
        <dbReference type="SAM" id="Phobius"/>
    </source>
</evidence>
<keyword evidence="1" id="KW-0472">Membrane</keyword>
<evidence type="ECO:0000313" key="3">
    <source>
        <dbReference type="Proteomes" id="UP001220324"/>
    </source>
</evidence>
<dbReference type="Proteomes" id="UP001220324">
    <property type="component" value="Unassembled WGS sequence"/>
</dbReference>
<keyword evidence="3" id="KW-1185">Reference proteome</keyword>
<organism evidence="2 3">
    <name type="scientific">Penicillium frequentans</name>
    <dbReference type="NCBI Taxonomy" id="3151616"/>
    <lineage>
        <taxon>Eukaryota</taxon>
        <taxon>Fungi</taxon>
        <taxon>Dikarya</taxon>
        <taxon>Ascomycota</taxon>
        <taxon>Pezizomycotina</taxon>
        <taxon>Eurotiomycetes</taxon>
        <taxon>Eurotiomycetidae</taxon>
        <taxon>Eurotiales</taxon>
        <taxon>Aspergillaceae</taxon>
        <taxon>Penicillium</taxon>
    </lineage>
</organism>
<reference evidence="2 3" key="1">
    <citation type="journal article" date="2023" name="IMA Fungus">
        <title>Comparative genomic study of the Penicillium genus elucidates a diverse pangenome and 15 lateral gene transfer events.</title>
        <authorList>
            <person name="Petersen C."/>
            <person name="Sorensen T."/>
            <person name="Nielsen M.R."/>
            <person name="Sondergaard T.E."/>
            <person name="Sorensen J.L."/>
            <person name="Fitzpatrick D.A."/>
            <person name="Frisvad J.C."/>
            <person name="Nielsen K.L."/>
        </authorList>
    </citation>
    <scope>NUCLEOTIDE SEQUENCE [LARGE SCALE GENOMIC DNA]</scope>
    <source>
        <strain evidence="2 3">IBT 35679</strain>
    </source>
</reference>
<comment type="caution">
    <text evidence="2">The sequence shown here is derived from an EMBL/GenBank/DDBJ whole genome shotgun (WGS) entry which is preliminary data.</text>
</comment>
<feature type="transmembrane region" description="Helical" evidence="1">
    <location>
        <begin position="12"/>
        <end position="30"/>
    </location>
</feature>
<accession>A0AAD6GCB5</accession>
<keyword evidence="1" id="KW-1133">Transmembrane helix</keyword>
<gene>
    <name evidence="2" type="ORF">N7494_009579</name>
</gene>
<dbReference type="EMBL" id="JAQIZZ010000007">
    <property type="protein sequence ID" value="KAJ5533027.1"/>
    <property type="molecule type" value="Genomic_DNA"/>
</dbReference>
<proteinExistence type="predicted"/>
<evidence type="ECO:0000313" key="2">
    <source>
        <dbReference type="EMBL" id="KAJ5533027.1"/>
    </source>
</evidence>
<name>A0AAD6GCB5_9EURO</name>
<sequence>MAEIQLGPTGSMSLRVSASMIVLVLIALCLRGWARSKVHKGILLEDMLILLAAAMFYANQGTFLYAILGNGSSGGSDFTLMTKHQMNRFLKCRPVRAMWNYETLRDKNICIPEGTMIAGFGIAEIPIDIMILAHPIFMSVMETEC</sequence>
<keyword evidence="1" id="KW-0812">Transmembrane</keyword>
<protein>
    <submittedName>
        <fullName evidence="2">Uncharacterized protein</fullName>
    </submittedName>
</protein>
<dbReference type="AlphaFoldDB" id="A0AAD6GCB5"/>